<evidence type="ECO:0000313" key="2">
    <source>
        <dbReference type="EMBL" id="WEK17952.1"/>
    </source>
</evidence>
<dbReference type="Gene3D" id="3.40.1360.10">
    <property type="match status" value="1"/>
</dbReference>
<dbReference type="Proteomes" id="UP001214530">
    <property type="component" value="Chromosome"/>
</dbReference>
<dbReference type="SMART" id="SM00400">
    <property type="entry name" value="ZnF_CHCC"/>
    <property type="match status" value="1"/>
</dbReference>
<dbReference type="GO" id="GO:0006260">
    <property type="term" value="P:DNA replication"/>
    <property type="evidence" value="ECO:0007669"/>
    <property type="project" value="InterPro"/>
</dbReference>
<sequence length="302" mass="34336">MEKEKQSISCSQARKIDIVNYLDSIGFQPHRIKGSDYWYHSPFRLEKTPSFKVNKELNRFYDFGEGWGGNLIDFGTHFYNCSVADFLKSLPNLSSFQKLVKPFQPIANVPSLKVNILCSAPITAPSLISYLSTRGISKDLALQFCEELHYKIGRKNYYGIGFKNDIGGYEIRNPYFKGSSSPKAITTIIKGNKKLSVFEGFFDFLSFVTLYQKIPSSHSDFLILNSLSFFEKSLEQMMAYEVVDLYLDNNTAGQHCTVKALAANKCFQDKSGLYKGYEDLNDFLLKKRIVSVQSDPSLKEPP</sequence>
<dbReference type="Pfam" id="PF13155">
    <property type="entry name" value="Toprim_2"/>
    <property type="match status" value="1"/>
</dbReference>
<dbReference type="GO" id="GO:0003899">
    <property type="term" value="F:DNA-directed RNA polymerase activity"/>
    <property type="evidence" value="ECO:0007669"/>
    <property type="project" value="InterPro"/>
</dbReference>
<reference evidence="2" key="1">
    <citation type="submission" date="2023-03" db="EMBL/GenBank/DDBJ databases">
        <title>Andean soil-derived lignocellulolytic bacterial consortium as a source of novel taxa and putative plastic-active enzymes.</title>
        <authorList>
            <person name="Diaz-Garcia L."/>
            <person name="Chuvochina M."/>
            <person name="Feuerriegel G."/>
            <person name="Bunk B."/>
            <person name="Sproer C."/>
            <person name="Streit W.R."/>
            <person name="Rodriguez L.M."/>
            <person name="Overmann J."/>
            <person name="Jimenez D.J."/>
        </authorList>
    </citation>
    <scope>NUCLEOTIDE SEQUENCE</scope>
    <source>
        <strain evidence="2">MAG 3858</strain>
    </source>
</reference>
<dbReference type="InterPro" id="IPR036977">
    <property type="entry name" value="DNA_primase_Znf_CHC2"/>
</dbReference>
<dbReference type="EMBL" id="CP119313">
    <property type="protein sequence ID" value="WEK17952.1"/>
    <property type="molecule type" value="Genomic_DNA"/>
</dbReference>
<name>A0AAJ5W7G5_9SPHI</name>
<dbReference type="Gene3D" id="3.90.580.10">
    <property type="entry name" value="Zinc finger, CHC2-type domain"/>
    <property type="match status" value="1"/>
</dbReference>
<dbReference type="Pfam" id="PF01807">
    <property type="entry name" value="Zn_ribbon_DnaG"/>
    <property type="match status" value="1"/>
</dbReference>
<dbReference type="InterPro" id="IPR002694">
    <property type="entry name" value="Znf_CHC2"/>
</dbReference>
<feature type="domain" description="Zinc finger CHC2-type" evidence="1">
    <location>
        <begin position="39"/>
        <end position="91"/>
    </location>
</feature>
<dbReference type="GO" id="GO:0008270">
    <property type="term" value="F:zinc ion binding"/>
    <property type="evidence" value="ECO:0007669"/>
    <property type="project" value="InterPro"/>
</dbReference>
<dbReference type="SUPFAM" id="SSF57783">
    <property type="entry name" value="Zinc beta-ribbon"/>
    <property type="match status" value="1"/>
</dbReference>
<proteinExistence type="predicted"/>
<gene>
    <name evidence="2" type="ORF">P0Y49_14210</name>
</gene>
<dbReference type="AlphaFoldDB" id="A0AAJ5W7G5"/>
<dbReference type="GO" id="GO:0003677">
    <property type="term" value="F:DNA binding"/>
    <property type="evidence" value="ECO:0007669"/>
    <property type="project" value="InterPro"/>
</dbReference>
<accession>A0AAJ5W7G5</accession>
<evidence type="ECO:0000313" key="3">
    <source>
        <dbReference type="Proteomes" id="UP001214530"/>
    </source>
</evidence>
<evidence type="ECO:0000259" key="1">
    <source>
        <dbReference type="SMART" id="SM00400"/>
    </source>
</evidence>
<protein>
    <submittedName>
        <fullName evidence="2">Toprim domain-containing protein</fullName>
    </submittedName>
</protein>
<organism evidence="2 3">
    <name type="scientific">Candidatus Pedobacter colombiensis</name>
    <dbReference type="NCBI Taxonomy" id="3121371"/>
    <lineage>
        <taxon>Bacteria</taxon>
        <taxon>Pseudomonadati</taxon>
        <taxon>Bacteroidota</taxon>
        <taxon>Sphingobacteriia</taxon>
        <taxon>Sphingobacteriales</taxon>
        <taxon>Sphingobacteriaceae</taxon>
        <taxon>Pedobacter</taxon>
    </lineage>
</organism>